<evidence type="ECO:0000256" key="7">
    <source>
        <dbReference type="ARBA" id="ARBA00022903"/>
    </source>
</evidence>
<dbReference type="Pfam" id="PF01061">
    <property type="entry name" value="ABC2_membrane"/>
    <property type="match status" value="1"/>
</dbReference>
<feature type="transmembrane region" description="Helical" evidence="11">
    <location>
        <begin position="67"/>
        <end position="87"/>
    </location>
</feature>
<dbReference type="GO" id="GO:0015920">
    <property type="term" value="P:lipopolysaccharide transport"/>
    <property type="evidence" value="ECO:0007669"/>
    <property type="project" value="TreeGrafter"/>
</dbReference>
<feature type="transmembrane region" description="Helical" evidence="11">
    <location>
        <begin position="238"/>
        <end position="263"/>
    </location>
</feature>
<evidence type="ECO:0000313" key="14">
    <source>
        <dbReference type="Proteomes" id="UP000033423"/>
    </source>
</evidence>
<evidence type="ECO:0000256" key="4">
    <source>
        <dbReference type="ARBA" id="ARBA00022475"/>
    </source>
</evidence>
<dbReference type="InterPro" id="IPR013525">
    <property type="entry name" value="ABC2_TM"/>
</dbReference>
<accession>A0A0F3GMY8</accession>
<dbReference type="PANTHER" id="PTHR30413">
    <property type="entry name" value="INNER MEMBRANE TRANSPORT PERMEASE"/>
    <property type="match status" value="1"/>
</dbReference>
<name>A0A0F3GMY8_9BACT</name>
<evidence type="ECO:0000256" key="8">
    <source>
        <dbReference type="ARBA" id="ARBA00022989"/>
    </source>
</evidence>
<dbReference type="PROSITE" id="PS51012">
    <property type="entry name" value="ABC_TM2"/>
    <property type="match status" value="1"/>
</dbReference>
<comment type="subcellular location">
    <subcellularLocation>
        <location evidence="1 11">Cell membrane</location>
        <topology evidence="1 11">Multi-pass membrane protein</topology>
    </subcellularLocation>
</comment>
<evidence type="ECO:0000256" key="9">
    <source>
        <dbReference type="ARBA" id="ARBA00023047"/>
    </source>
</evidence>
<feature type="transmembrane region" description="Helical" evidence="11">
    <location>
        <begin position="40"/>
        <end position="60"/>
    </location>
</feature>
<dbReference type="GO" id="GO:0043190">
    <property type="term" value="C:ATP-binding cassette (ABC) transporter complex"/>
    <property type="evidence" value="ECO:0007669"/>
    <property type="project" value="InterPro"/>
</dbReference>
<proteinExistence type="inferred from homology"/>
<comment type="caution">
    <text evidence="11">Lacks conserved residue(s) required for the propagation of feature annotation.</text>
</comment>
<keyword evidence="9" id="KW-0625">Polysaccharide transport</keyword>
<gene>
    <name evidence="13" type="ORF">MBAV_004620</name>
</gene>
<comment type="caution">
    <text evidence="13">The sequence shown here is derived from an EMBL/GenBank/DDBJ whole genome shotgun (WGS) entry which is preliminary data.</text>
</comment>
<keyword evidence="14" id="KW-1185">Reference proteome</keyword>
<evidence type="ECO:0000256" key="3">
    <source>
        <dbReference type="ARBA" id="ARBA00022448"/>
    </source>
</evidence>
<protein>
    <recommendedName>
        <fullName evidence="11">Transport permease protein</fullName>
    </recommendedName>
</protein>
<dbReference type="EMBL" id="LACI01001995">
    <property type="protein sequence ID" value="KJU83192.1"/>
    <property type="molecule type" value="Genomic_DNA"/>
</dbReference>
<evidence type="ECO:0000313" key="13">
    <source>
        <dbReference type="EMBL" id="KJU83192.1"/>
    </source>
</evidence>
<keyword evidence="5" id="KW-0762">Sugar transport</keyword>
<evidence type="ECO:0000256" key="5">
    <source>
        <dbReference type="ARBA" id="ARBA00022597"/>
    </source>
</evidence>
<evidence type="ECO:0000256" key="1">
    <source>
        <dbReference type="ARBA" id="ARBA00004651"/>
    </source>
</evidence>
<keyword evidence="7" id="KW-0972">Capsule biogenesis/degradation</keyword>
<feature type="transmembrane region" description="Helical" evidence="11">
    <location>
        <begin position="148"/>
        <end position="177"/>
    </location>
</feature>
<comment type="similarity">
    <text evidence="2 11">Belongs to the ABC-2 integral membrane protein family.</text>
</comment>
<keyword evidence="6 11" id="KW-0812">Transmembrane</keyword>
<reference evidence="13 14" key="1">
    <citation type="submission" date="2015-02" db="EMBL/GenBank/DDBJ databases">
        <title>Single-cell genomics of uncultivated deep-branching MTB reveals a conserved set of magnetosome genes.</title>
        <authorList>
            <person name="Kolinko S."/>
            <person name="Richter M."/>
            <person name="Glockner F.O."/>
            <person name="Brachmann A."/>
            <person name="Schuler D."/>
        </authorList>
    </citation>
    <scope>NUCLEOTIDE SEQUENCE [LARGE SCALE GENOMIC DNA]</scope>
    <source>
        <strain evidence="13">TM-1</strain>
    </source>
</reference>
<dbReference type="GO" id="GO:0015774">
    <property type="term" value="P:polysaccharide transport"/>
    <property type="evidence" value="ECO:0007669"/>
    <property type="project" value="UniProtKB-KW"/>
</dbReference>
<keyword evidence="10 11" id="KW-0472">Membrane</keyword>
<keyword evidence="3 11" id="KW-0813">Transport</keyword>
<dbReference type="InterPro" id="IPR047817">
    <property type="entry name" value="ABC2_TM_bact-type"/>
</dbReference>
<feature type="domain" description="ABC transmembrane type-2" evidence="12">
    <location>
        <begin position="36"/>
        <end position="263"/>
    </location>
</feature>
<organism evidence="13 14">
    <name type="scientific">Candidatus Magnetobacterium bavaricum</name>
    <dbReference type="NCBI Taxonomy" id="29290"/>
    <lineage>
        <taxon>Bacteria</taxon>
        <taxon>Pseudomonadati</taxon>
        <taxon>Nitrospirota</taxon>
        <taxon>Thermodesulfovibrionia</taxon>
        <taxon>Thermodesulfovibrionales</taxon>
        <taxon>Candidatus Magnetobacteriaceae</taxon>
        <taxon>Candidatus Magnetobacterium</taxon>
    </lineage>
</organism>
<dbReference type="PANTHER" id="PTHR30413:SF10">
    <property type="entry name" value="CAPSULE POLYSACCHARIDE EXPORT INNER-MEMBRANE PROTEIN CTRC"/>
    <property type="match status" value="1"/>
</dbReference>
<keyword evidence="8 11" id="KW-1133">Transmembrane helix</keyword>
<evidence type="ECO:0000259" key="12">
    <source>
        <dbReference type="PROSITE" id="PS51012"/>
    </source>
</evidence>
<dbReference type="GO" id="GO:0140359">
    <property type="term" value="F:ABC-type transporter activity"/>
    <property type="evidence" value="ECO:0007669"/>
    <property type="project" value="InterPro"/>
</dbReference>
<evidence type="ECO:0000256" key="11">
    <source>
        <dbReference type="RuleBase" id="RU361157"/>
    </source>
</evidence>
<evidence type="ECO:0000256" key="6">
    <source>
        <dbReference type="ARBA" id="ARBA00022692"/>
    </source>
</evidence>
<dbReference type="PIRSF" id="PIRSF006648">
    <property type="entry name" value="DrrB"/>
    <property type="match status" value="1"/>
</dbReference>
<evidence type="ECO:0000256" key="10">
    <source>
        <dbReference type="ARBA" id="ARBA00023136"/>
    </source>
</evidence>
<evidence type="ECO:0000256" key="2">
    <source>
        <dbReference type="ARBA" id="ARBA00007783"/>
    </source>
</evidence>
<keyword evidence="4 11" id="KW-1003">Cell membrane</keyword>
<dbReference type="AlphaFoldDB" id="A0A0F3GMY8"/>
<feature type="transmembrane region" description="Helical" evidence="11">
    <location>
        <begin position="124"/>
        <end position="141"/>
    </location>
</feature>
<dbReference type="InterPro" id="IPR000412">
    <property type="entry name" value="ABC_2_transport"/>
</dbReference>
<dbReference type="Proteomes" id="UP000033423">
    <property type="component" value="Unassembled WGS sequence"/>
</dbReference>
<dbReference type="PRINTS" id="PR00164">
    <property type="entry name" value="ABC2TRNSPORT"/>
</dbReference>
<sequence>MIGWARRFSDKLVTNRHMLKCLVMRDIKVRYADSLIGSSWALIHPLATVATYTFVFSYVLKSRLGQGAGTGNFLLWLLSGILPWFFFSETIQRSLHVLMENKTLITKSVFPAELLLLANLMANLVKHAIMFIIVMSLIVVIDKRPPHMLLYLPVYIVLLSLFTIGLGWCLSAVYVYVRDVGQVLNVVIGLWFFYTPIVYEPSSIPAGLQPLLRINPMYHVVEGYRVAMLGVQSPPEGFYGGLLYLGALSVVVCLVGGIVFKYLKQDFAEML</sequence>